<gene>
    <name evidence="1" type="ORF">P171DRAFT_510939</name>
</gene>
<protein>
    <submittedName>
        <fullName evidence="1">Uncharacterized protein</fullName>
    </submittedName>
</protein>
<keyword evidence="2" id="KW-1185">Reference proteome</keyword>
<dbReference type="OrthoDB" id="506431at2759"/>
<accession>A0A9P4PMS6</accession>
<evidence type="ECO:0000313" key="1">
    <source>
        <dbReference type="EMBL" id="KAF2446910.1"/>
    </source>
</evidence>
<proteinExistence type="predicted"/>
<sequence>MRDKSLINIVFATQLADETWSKSMEHGESLRSAMKGVFVPPTQVNFNILKPVPGVGAVGVHCTLVERKDNTMGINAVMKDGQGTPLVQA</sequence>
<organism evidence="1 2">
    <name type="scientific">Karstenula rhodostoma CBS 690.94</name>
    <dbReference type="NCBI Taxonomy" id="1392251"/>
    <lineage>
        <taxon>Eukaryota</taxon>
        <taxon>Fungi</taxon>
        <taxon>Dikarya</taxon>
        <taxon>Ascomycota</taxon>
        <taxon>Pezizomycotina</taxon>
        <taxon>Dothideomycetes</taxon>
        <taxon>Pleosporomycetidae</taxon>
        <taxon>Pleosporales</taxon>
        <taxon>Massarineae</taxon>
        <taxon>Didymosphaeriaceae</taxon>
        <taxon>Karstenula</taxon>
    </lineage>
</organism>
<comment type="caution">
    <text evidence="1">The sequence shown here is derived from an EMBL/GenBank/DDBJ whole genome shotgun (WGS) entry which is preliminary data.</text>
</comment>
<reference evidence="1" key="1">
    <citation type="journal article" date="2020" name="Stud. Mycol.">
        <title>101 Dothideomycetes genomes: a test case for predicting lifestyles and emergence of pathogens.</title>
        <authorList>
            <person name="Haridas S."/>
            <person name="Albert R."/>
            <person name="Binder M."/>
            <person name="Bloem J."/>
            <person name="Labutti K."/>
            <person name="Salamov A."/>
            <person name="Andreopoulos B."/>
            <person name="Baker S."/>
            <person name="Barry K."/>
            <person name="Bills G."/>
            <person name="Bluhm B."/>
            <person name="Cannon C."/>
            <person name="Castanera R."/>
            <person name="Culley D."/>
            <person name="Daum C."/>
            <person name="Ezra D."/>
            <person name="Gonzalez J."/>
            <person name="Henrissat B."/>
            <person name="Kuo A."/>
            <person name="Liang C."/>
            <person name="Lipzen A."/>
            <person name="Lutzoni F."/>
            <person name="Magnuson J."/>
            <person name="Mondo S."/>
            <person name="Nolan M."/>
            <person name="Ohm R."/>
            <person name="Pangilinan J."/>
            <person name="Park H.-J."/>
            <person name="Ramirez L."/>
            <person name="Alfaro M."/>
            <person name="Sun H."/>
            <person name="Tritt A."/>
            <person name="Yoshinaga Y."/>
            <person name="Zwiers L.-H."/>
            <person name="Turgeon B."/>
            <person name="Goodwin S."/>
            <person name="Spatafora J."/>
            <person name="Crous P."/>
            <person name="Grigoriev I."/>
        </authorList>
    </citation>
    <scope>NUCLEOTIDE SEQUENCE</scope>
    <source>
        <strain evidence="1">CBS 690.94</strain>
    </source>
</reference>
<dbReference type="Proteomes" id="UP000799764">
    <property type="component" value="Unassembled WGS sequence"/>
</dbReference>
<evidence type="ECO:0000313" key="2">
    <source>
        <dbReference type="Proteomes" id="UP000799764"/>
    </source>
</evidence>
<dbReference type="EMBL" id="MU001497">
    <property type="protein sequence ID" value="KAF2446910.1"/>
    <property type="molecule type" value="Genomic_DNA"/>
</dbReference>
<dbReference type="AlphaFoldDB" id="A0A9P4PMS6"/>
<name>A0A9P4PMS6_9PLEO</name>